<proteinExistence type="predicted"/>
<dbReference type="AlphaFoldDB" id="M9LRB3"/>
<evidence type="ECO:0000313" key="2">
    <source>
        <dbReference type="Proteomes" id="UP000029453"/>
    </source>
</evidence>
<name>M9LRB3_PAEPP</name>
<dbReference type="RefSeq" id="WP_006287550.1">
    <property type="nucleotide sequence ID" value="NZ_BALG01000256.1"/>
</dbReference>
<comment type="caution">
    <text evidence="1">The sequence shown here is derived from an EMBL/GenBank/DDBJ whole genome shotgun (WGS) entry which is preliminary data.</text>
</comment>
<reference evidence="1 2" key="1">
    <citation type="submission" date="2012-10" db="EMBL/GenBank/DDBJ databases">
        <title>Draft Genome Sequence of Paenibacillus popilliae ATCC 14706T.</title>
        <authorList>
            <person name="Iiyama K."/>
            <person name="Mori K."/>
            <person name="Mon H."/>
            <person name="Chieda Y."/>
            <person name="Lee J.M."/>
            <person name="Kusakabe T."/>
            <person name="Tashiro K."/>
            <person name="Asano S."/>
            <person name="Yasunaga-Aoki C."/>
            <person name="Shimizu S."/>
        </authorList>
    </citation>
    <scope>NUCLEOTIDE SEQUENCE [LARGE SCALE GENOMIC DNA]</scope>
    <source>
        <strain evidence="1 2">ATCC 14706</strain>
    </source>
</reference>
<organism evidence="1 2">
    <name type="scientific">Paenibacillus popilliae ATCC 14706</name>
    <dbReference type="NCBI Taxonomy" id="1212764"/>
    <lineage>
        <taxon>Bacteria</taxon>
        <taxon>Bacillati</taxon>
        <taxon>Bacillota</taxon>
        <taxon>Bacilli</taxon>
        <taxon>Bacillales</taxon>
        <taxon>Paenibacillaceae</taxon>
        <taxon>Paenibacillus</taxon>
    </lineage>
</organism>
<evidence type="ECO:0000313" key="1">
    <source>
        <dbReference type="EMBL" id="GAC43836.1"/>
    </source>
</evidence>
<protein>
    <submittedName>
        <fullName evidence="1">Lipoate-protein ligase A</fullName>
    </submittedName>
</protein>
<dbReference type="EMBL" id="BALG01000256">
    <property type="protein sequence ID" value="GAC43836.1"/>
    <property type="molecule type" value="Genomic_DNA"/>
</dbReference>
<gene>
    <name evidence="1" type="ORF">PPOP_3236</name>
</gene>
<accession>M9LRB3</accession>
<sequence length="203" mass="24028">MNSRDSLCHLFDIDLSLLDENLIDSDWENFLSDKREEMNICYKNRMHIIDDMPKRVTIEGRYGQLESFYTYDDQYGFNHVYFEKEKKFLSIFLKLCAYSTVLVESGILYANPFHFPDEFLNRPFLSKTKSMFSRGEIVEIDDLEVLRCLFILGLRYYGAPCLYLKDIKVILWAGSDCAIVYVRDQEQVDFVRTICTTEGLYLR</sequence>
<dbReference type="OrthoDB" id="2671019at2"/>
<dbReference type="GO" id="GO:0016874">
    <property type="term" value="F:ligase activity"/>
    <property type="evidence" value="ECO:0007669"/>
    <property type="project" value="UniProtKB-KW"/>
</dbReference>
<keyword evidence="1" id="KW-0436">Ligase</keyword>
<dbReference type="Proteomes" id="UP000029453">
    <property type="component" value="Unassembled WGS sequence"/>
</dbReference>
<keyword evidence="2" id="KW-1185">Reference proteome</keyword>